<comment type="caution">
    <text evidence="2">The sequence shown here is derived from an EMBL/GenBank/DDBJ whole genome shotgun (WGS) entry which is preliminary data.</text>
</comment>
<feature type="domain" description="Inositol polyphosphate-related phosphatase" evidence="1">
    <location>
        <begin position="32"/>
        <end position="357"/>
    </location>
</feature>
<dbReference type="SUPFAM" id="SSF56219">
    <property type="entry name" value="DNase I-like"/>
    <property type="match status" value="1"/>
</dbReference>
<evidence type="ECO:0000313" key="3">
    <source>
        <dbReference type="Proteomes" id="UP000298327"/>
    </source>
</evidence>
<dbReference type="Proteomes" id="UP000298327">
    <property type="component" value="Unassembled WGS sequence"/>
</dbReference>
<protein>
    <recommendedName>
        <fullName evidence="1">Inositol polyphosphate-related phosphatase domain-containing protein</fullName>
    </recommendedName>
</protein>
<dbReference type="PANTHER" id="PTHR11200">
    <property type="entry name" value="INOSITOL 5-PHOSPHATASE"/>
    <property type="match status" value="1"/>
</dbReference>
<dbReference type="GO" id="GO:0004439">
    <property type="term" value="F:phosphatidylinositol-4,5-bisphosphate 5-phosphatase activity"/>
    <property type="evidence" value="ECO:0007669"/>
    <property type="project" value="TreeGrafter"/>
</dbReference>
<dbReference type="STRING" id="205917.A0A4Y9ZFX5"/>
<proteinExistence type="predicted"/>
<feature type="non-terminal residue" evidence="2">
    <location>
        <position position="357"/>
    </location>
</feature>
<gene>
    <name evidence="2" type="ORF">EVG20_g281</name>
</gene>
<dbReference type="Gene3D" id="3.60.10.10">
    <property type="entry name" value="Endonuclease/exonuclease/phosphatase"/>
    <property type="match status" value="1"/>
</dbReference>
<dbReference type="PANTHER" id="PTHR11200:SF286">
    <property type="entry name" value="5-PHOSPHATASE, PUTATIVE (AFU_ORTHOLOGUE AFUA_5G07600)-RELATED"/>
    <property type="match status" value="1"/>
</dbReference>
<accession>A0A4Y9ZFX5</accession>
<evidence type="ECO:0000313" key="2">
    <source>
        <dbReference type="EMBL" id="TFY72711.1"/>
    </source>
</evidence>
<sequence>MSPMSTPASRPPPLVQLASYNTALQGLHGVPQDLVDWLSPTLDVSNFLARAPTAPDIVAVGFQELLPLHLGRKPVSPYAQSRIDSSLVAGLSRSIIENRSALILSQIEAHAPNKERYSLVAKVVNVGVALLVYAKDAGIARQVRDVQTQWTGCGPLYMGNKGAVGVRFRVVADESDPGEVYTFVCAHLAAHEPKLAQRVADYNYIVQSLLFPPLPDSPSHANTTLYSTSHLFFLGDFNFRLSLPSTHPLAGTVNRPALLAALSTEDGRKQLKEYDQLVVEREKGSCFQLLREADFWRFQCSYKCKIGEVDRYCSKRQPAWTDRILYTTYTDSLDTPDKSNIISLLYTSIPSYTTSDH</sequence>
<dbReference type="AlphaFoldDB" id="A0A4Y9ZFX5"/>
<dbReference type="InterPro" id="IPR046985">
    <property type="entry name" value="IP5"/>
</dbReference>
<organism evidence="2 3">
    <name type="scientific">Dentipellis fragilis</name>
    <dbReference type="NCBI Taxonomy" id="205917"/>
    <lineage>
        <taxon>Eukaryota</taxon>
        <taxon>Fungi</taxon>
        <taxon>Dikarya</taxon>
        <taxon>Basidiomycota</taxon>
        <taxon>Agaricomycotina</taxon>
        <taxon>Agaricomycetes</taxon>
        <taxon>Russulales</taxon>
        <taxon>Hericiaceae</taxon>
        <taxon>Dentipellis</taxon>
    </lineage>
</organism>
<dbReference type="SMART" id="SM00128">
    <property type="entry name" value="IPPc"/>
    <property type="match status" value="1"/>
</dbReference>
<dbReference type="OrthoDB" id="62798at2759"/>
<evidence type="ECO:0000259" key="1">
    <source>
        <dbReference type="SMART" id="SM00128"/>
    </source>
</evidence>
<dbReference type="InterPro" id="IPR036691">
    <property type="entry name" value="Endo/exonu/phosph_ase_sf"/>
</dbReference>
<dbReference type="GO" id="GO:0046856">
    <property type="term" value="P:phosphatidylinositol dephosphorylation"/>
    <property type="evidence" value="ECO:0007669"/>
    <property type="project" value="InterPro"/>
</dbReference>
<keyword evidence="3" id="KW-1185">Reference proteome</keyword>
<name>A0A4Y9ZFX5_9AGAM</name>
<dbReference type="EMBL" id="SEOQ01000007">
    <property type="protein sequence ID" value="TFY72711.1"/>
    <property type="molecule type" value="Genomic_DNA"/>
</dbReference>
<dbReference type="Pfam" id="PF22669">
    <property type="entry name" value="Exo_endo_phos2"/>
    <property type="match status" value="1"/>
</dbReference>
<dbReference type="InterPro" id="IPR000300">
    <property type="entry name" value="IPPc"/>
</dbReference>
<reference evidence="2 3" key="1">
    <citation type="submission" date="2019-02" db="EMBL/GenBank/DDBJ databases">
        <title>Genome sequencing of the rare red list fungi Dentipellis fragilis.</title>
        <authorList>
            <person name="Buettner E."/>
            <person name="Kellner H."/>
        </authorList>
    </citation>
    <scope>NUCLEOTIDE SEQUENCE [LARGE SCALE GENOMIC DNA]</scope>
    <source>
        <strain evidence="2 3">DSM 105465</strain>
    </source>
</reference>